<keyword evidence="9" id="KW-1185">Reference proteome</keyword>
<dbReference type="EMBL" id="JAATIQ010000050">
    <property type="protein sequence ID" value="KAF4392842.1"/>
    <property type="molecule type" value="Genomic_DNA"/>
</dbReference>
<feature type="coiled-coil region" evidence="2">
    <location>
        <begin position="117"/>
        <end position="148"/>
    </location>
</feature>
<evidence type="ECO:0000313" key="7">
    <source>
        <dbReference type="EMBL" id="KAF4392842.1"/>
    </source>
</evidence>
<name>A0A7J6HC63_CANSA</name>
<reference evidence="8 9" key="1">
    <citation type="journal article" date="2020" name="bioRxiv">
        <title>Sequence and annotation of 42 cannabis genomes reveals extensive copy number variation in cannabinoid synthesis and pathogen resistance genes.</title>
        <authorList>
            <person name="Mckernan K.J."/>
            <person name="Helbert Y."/>
            <person name="Kane L.T."/>
            <person name="Ebling H."/>
            <person name="Zhang L."/>
            <person name="Liu B."/>
            <person name="Eaton Z."/>
            <person name="Mclaughlin S."/>
            <person name="Kingan S."/>
            <person name="Baybayan P."/>
            <person name="Concepcion G."/>
            <person name="Jordan M."/>
            <person name="Riva A."/>
            <person name="Barbazuk W."/>
            <person name="Harkins T."/>
        </authorList>
    </citation>
    <scope>NUCLEOTIDE SEQUENCE [LARGE SCALE GENOMIC DNA]</scope>
    <source>
        <strain evidence="8 9">cv. Jamaican Lion 4</strain>
        <strain evidence="7">Father</strain>
        <strain evidence="6">Mother</strain>
        <tissue evidence="7">Leaf</tissue>
    </source>
</reference>
<accession>A0A7J6HC63</accession>
<dbReference type="EMBL" id="JAATIP010000041">
    <property type="protein sequence ID" value="KAF4386733.1"/>
    <property type="molecule type" value="Genomic_DNA"/>
</dbReference>
<dbReference type="PANTHER" id="PTHR31775">
    <property type="entry name" value="OS02G0117200 PROTEIN"/>
    <property type="match status" value="1"/>
</dbReference>
<evidence type="ECO:0000256" key="1">
    <source>
        <dbReference type="ARBA" id="ARBA00005711"/>
    </source>
</evidence>
<feature type="region of interest" description="Disordered" evidence="3">
    <location>
        <begin position="1"/>
        <end position="68"/>
    </location>
</feature>
<dbReference type="AlphaFoldDB" id="A0A7J6HC63"/>
<dbReference type="Proteomes" id="UP000583929">
    <property type="component" value="Unassembled WGS sequence"/>
</dbReference>
<dbReference type="Pfam" id="PF03766">
    <property type="entry name" value="Remorin_N"/>
    <property type="match status" value="1"/>
</dbReference>
<evidence type="ECO:0000313" key="9">
    <source>
        <dbReference type="Proteomes" id="UP000583929"/>
    </source>
</evidence>
<evidence type="ECO:0000256" key="2">
    <source>
        <dbReference type="SAM" id="Coils"/>
    </source>
</evidence>
<protein>
    <recommendedName>
        <fullName evidence="10">Remorin</fullName>
    </recommendedName>
</protein>
<keyword evidence="2" id="KW-0175">Coiled coil</keyword>
<proteinExistence type="inferred from homology"/>
<dbReference type="PANTHER" id="PTHR31775:SF31">
    <property type="entry name" value="REMORIN-LIKE"/>
    <property type="match status" value="1"/>
</dbReference>
<feature type="domain" description="Remorin N-terminal" evidence="5">
    <location>
        <begin position="23"/>
        <end position="76"/>
    </location>
</feature>
<dbReference type="Proteomes" id="UP000525078">
    <property type="component" value="Unassembled WGS sequence"/>
</dbReference>
<sequence length="192" mass="21316">METELKETSMEEELNAPLAQPPSDVVSEKPALPPPAPKTEPKVDDSKSLVVVEPSTPEPLVKKPSGGSIDRDIALAGFENEKKLSFVKAWEDSEKSKVENKAQKKLSTVTAWENSKKAALEAKLRKKEENLEKRKAEYGEKMKNKVAEIHKQAEEKRATVEAIRGEEILKAEETAAKYRATGKIPSKFLGCF</sequence>
<evidence type="ECO:0000256" key="3">
    <source>
        <dbReference type="SAM" id="MobiDB-lite"/>
    </source>
</evidence>
<dbReference type="InterPro" id="IPR005518">
    <property type="entry name" value="Remorin_N"/>
</dbReference>
<evidence type="ECO:0000259" key="5">
    <source>
        <dbReference type="Pfam" id="PF03766"/>
    </source>
</evidence>
<feature type="domain" description="Remorin C-terminal" evidence="4">
    <location>
        <begin position="82"/>
        <end position="187"/>
    </location>
</feature>
<evidence type="ECO:0000313" key="8">
    <source>
        <dbReference type="Proteomes" id="UP000525078"/>
    </source>
</evidence>
<comment type="caution">
    <text evidence="7">The sequence shown here is derived from an EMBL/GenBank/DDBJ whole genome shotgun (WGS) entry which is preliminary data.</text>
</comment>
<evidence type="ECO:0000313" key="6">
    <source>
        <dbReference type="EMBL" id="KAF4386733.1"/>
    </source>
</evidence>
<evidence type="ECO:0008006" key="10">
    <source>
        <dbReference type="Google" id="ProtNLM"/>
    </source>
</evidence>
<dbReference type="InterPro" id="IPR005516">
    <property type="entry name" value="Remorin_C"/>
</dbReference>
<dbReference type="Pfam" id="PF03763">
    <property type="entry name" value="Remorin_C"/>
    <property type="match status" value="1"/>
</dbReference>
<evidence type="ECO:0000259" key="4">
    <source>
        <dbReference type="Pfam" id="PF03763"/>
    </source>
</evidence>
<organism evidence="7 9">
    <name type="scientific">Cannabis sativa</name>
    <name type="common">Hemp</name>
    <name type="synonym">Marijuana</name>
    <dbReference type="NCBI Taxonomy" id="3483"/>
    <lineage>
        <taxon>Eukaryota</taxon>
        <taxon>Viridiplantae</taxon>
        <taxon>Streptophyta</taxon>
        <taxon>Embryophyta</taxon>
        <taxon>Tracheophyta</taxon>
        <taxon>Spermatophyta</taxon>
        <taxon>Magnoliopsida</taxon>
        <taxon>eudicotyledons</taxon>
        <taxon>Gunneridae</taxon>
        <taxon>Pentapetalae</taxon>
        <taxon>rosids</taxon>
        <taxon>fabids</taxon>
        <taxon>Rosales</taxon>
        <taxon>Cannabaceae</taxon>
        <taxon>Cannabis</taxon>
    </lineage>
</organism>
<gene>
    <name evidence="6" type="ORF">F8388_006688</name>
    <name evidence="7" type="ORF">G4B88_011837</name>
</gene>
<comment type="similarity">
    <text evidence="1">Belongs to the remorin family.</text>
</comment>